<dbReference type="AlphaFoldDB" id="A0A7G9WGM6"/>
<evidence type="ECO:0000256" key="6">
    <source>
        <dbReference type="ARBA" id="ARBA00023136"/>
    </source>
</evidence>
<dbReference type="EMBL" id="CP060696">
    <property type="protein sequence ID" value="QNO17838.1"/>
    <property type="molecule type" value="Genomic_DNA"/>
</dbReference>
<dbReference type="InterPro" id="IPR051393">
    <property type="entry name" value="ABC_transporter_permease"/>
</dbReference>
<dbReference type="CDD" id="cd06261">
    <property type="entry name" value="TM_PBP2"/>
    <property type="match status" value="1"/>
</dbReference>
<evidence type="ECO:0000256" key="2">
    <source>
        <dbReference type="ARBA" id="ARBA00022448"/>
    </source>
</evidence>
<comment type="subcellular location">
    <subcellularLocation>
        <location evidence="1 7">Cell membrane</location>
        <topology evidence="1 7">Multi-pass membrane protein</topology>
    </subcellularLocation>
</comment>
<keyword evidence="10" id="KW-1185">Reference proteome</keyword>
<feature type="transmembrane region" description="Helical" evidence="7">
    <location>
        <begin position="73"/>
        <end position="96"/>
    </location>
</feature>
<evidence type="ECO:0000313" key="10">
    <source>
        <dbReference type="Proteomes" id="UP000516046"/>
    </source>
</evidence>
<protein>
    <submittedName>
        <fullName evidence="9">Sugar ABC transporter permease</fullName>
    </submittedName>
</protein>
<keyword evidence="4 7" id="KW-0812">Transmembrane</keyword>
<dbReference type="InterPro" id="IPR035277">
    <property type="entry name" value="MalF_N"/>
</dbReference>
<organism evidence="9 10">
    <name type="scientific">Caproicibacterium amylolyticum</name>
    <dbReference type="NCBI Taxonomy" id="2766537"/>
    <lineage>
        <taxon>Bacteria</taxon>
        <taxon>Bacillati</taxon>
        <taxon>Bacillota</taxon>
        <taxon>Clostridia</taxon>
        <taxon>Eubacteriales</taxon>
        <taxon>Oscillospiraceae</taxon>
        <taxon>Caproicibacterium</taxon>
    </lineage>
</organism>
<feature type="transmembrane region" description="Helical" evidence="7">
    <location>
        <begin position="265"/>
        <end position="285"/>
    </location>
</feature>
<evidence type="ECO:0000256" key="3">
    <source>
        <dbReference type="ARBA" id="ARBA00022475"/>
    </source>
</evidence>
<keyword evidence="5 7" id="KW-1133">Transmembrane helix</keyword>
<proteinExistence type="inferred from homology"/>
<evidence type="ECO:0000259" key="8">
    <source>
        <dbReference type="PROSITE" id="PS50928"/>
    </source>
</evidence>
<feature type="domain" description="ABC transmembrane type-1" evidence="8">
    <location>
        <begin position="69"/>
        <end position="286"/>
    </location>
</feature>
<evidence type="ECO:0000256" key="5">
    <source>
        <dbReference type="ARBA" id="ARBA00022989"/>
    </source>
</evidence>
<dbReference type="GO" id="GO:0055085">
    <property type="term" value="P:transmembrane transport"/>
    <property type="evidence" value="ECO:0007669"/>
    <property type="project" value="InterPro"/>
</dbReference>
<feature type="transmembrane region" description="Helical" evidence="7">
    <location>
        <begin position="9"/>
        <end position="29"/>
    </location>
</feature>
<sequence length="295" mass="33393">MKKRTYRSYLYLLPSLLVIGIIVVFPILYTGYISVTNMNVYHWFNPRIIGFQNYAKAFAVLDSGFLTALLRTIVWTVLNMVLQMVIAYVIAVLLNTKGLRAHKIYKTILMFPWAMPGYVSILLWKMGMFNNEYGLMNQFLHLLGKSGINWLNGDVTAFLSCTLVNLWLALPFMIMIIDGALQSIDKAYYESAILDGAGFFTKLQKITIPLVRPVIAPAVVITIFTTFKQFDIIYLLTQQQGAKTGADIHTVITYTYEKAFVTNNYGYSSAISIIIFAILIISSILTNRQLKEGNV</sequence>
<dbReference type="Proteomes" id="UP000516046">
    <property type="component" value="Chromosome"/>
</dbReference>
<dbReference type="PANTHER" id="PTHR30193:SF41">
    <property type="entry name" value="DIACETYLCHITOBIOSE UPTAKE SYSTEM PERMEASE PROTEIN NGCF"/>
    <property type="match status" value="1"/>
</dbReference>
<dbReference type="InterPro" id="IPR035906">
    <property type="entry name" value="MetI-like_sf"/>
</dbReference>
<dbReference type="Gene3D" id="1.10.3720.10">
    <property type="entry name" value="MetI-like"/>
    <property type="match status" value="1"/>
</dbReference>
<dbReference type="RefSeq" id="WP_212506902.1">
    <property type="nucleotide sequence ID" value="NZ_CP060696.1"/>
</dbReference>
<keyword evidence="3" id="KW-1003">Cell membrane</keyword>
<evidence type="ECO:0000313" key="9">
    <source>
        <dbReference type="EMBL" id="QNO17838.1"/>
    </source>
</evidence>
<dbReference type="SUPFAM" id="SSF160964">
    <property type="entry name" value="MalF N-terminal region-like"/>
    <property type="match status" value="1"/>
</dbReference>
<dbReference type="GO" id="GO:0005886">
    <property type="term" value="C:plasma membrane"/>
    <property type="evidence" value="ECO:0007669"/>
    <property type="project" value="UniProtKB-SubCell"/>
</dbReference>
<keyword evidence="6 7" id="KW-0472">Membrane</keyword>
<feature type="transmembrane region" description="Helical" evidence="7">
    <location>
        <begin position="210"/>
        <end position="227"/>
    </location>
</feature>
<dbReference type="KEGG" id="caml:H6X83_13100"/>
<dbReference type="Pfam" id="PF00528">
    <property type="entry name" value="BPD_transp_1"/>
    <property type="match status" value="1"/>
</dbReference>
<dbReference type="Gene3D" id="1.20.58.370">
    <property type="entry name" value="MalF N-terminal region-like"/>
    <property type="match status" value="1"/>
</dbReference>
<comment type="similarity">
    <text evidence="7">Belongs to the binding-protein-dependent transport system permease family.</text>
</comment>
<feature type="transmembrane region" description="Helical" evidence="7">
    <location>
        <begin position="108"/>
        <end position="127"/>
    </location>
</feature>
<dbReference type="PANTHER" id="PTHR30193">
    <property type="entry name" value="ABC TRANSPORTER PERMEASE PROTEIN"/>
    <property type="match status" value="1"/>
</dbReference>
<reference evidence="9 10" key="1">
    <citation type="submission" date="2020-08" db="EMBL/GenBank/DDBJ databases">
        <authorList>
            <person name="Ren C."/>
            <person name="Gu Y."/>
            <person name="Xu Y."/>
        </authorList>
    </citation>
    <scope>NUCLEOTIDE SEQUENCE [LARGE SCALE GENOMIC DNA]</scope>
    <source>
        <strain evidence="9 10">LBM18003</strain>
    </source>
</reference>
<dbReference type="SUPFAM" id="SSF161098">
    <property type="entry name" value="MetI-like"/>
    <property type="match status" value="1"/>
</dbReference>
<dbReference type="InterPro" id="IPR000515">
    <property type="entry name" value="MetI-like"/>
</dbReference>
<dbReference type="PROSITE" id="PS50928">
    <property type="entry name" value="ABC_TM1"/>
    <property type="match status" value="1"/>
</dbReference>
<evidence type="ECO:0000256" key="7">
    <source>
        <dbReference type="RuleBase" id="RU363032"/>
    </source>
</evidence>
<feature type="transmembrane region" description="Helical" evidence="7">
    <location>
        <begin position="155"/>
        <end position="177"/>
    </location>
</feature>
<keyword evidence="2 7" id="KW-0813">Transport</keyword>
<name>A0A7G9WGM6_9FIRM</name>
<gene>
    <name evidence="9" type="ORF">H6X83_13100</name>
</gene>
<evidence type="ECO:0000256" key="1">
    <source>
        <dbReference type="ARBA" id="ARBA00004651"/>
    </source>
</evidence>
<evidence type="ECO:0000256" key="4">
    <source>
        <dbReference type="ARBA" id="ARBA00022692"/>
    </source>
</evidence>
<accession>A0A7G9WGM6</accession>